<dbReference type="RefSeq" id="WP_107990870.1">
    <property type="nucleotide sequence ID" value="NZ_QAYG01000007.1"/>
</dbReference>
<feature type="domain" description="Flagellar basal body rod protein N-terminal" evidence="7">
    <location>
        <begin position="10"/>
        <end position="37"/>
    </location>
</feature>
<dbReference type="AlphaFoldDB" id="A0A2T5V6E8"/>
<comment type="similarity">
    <text evidence="3">Belongs to the flagella basal body rod proteins family.</text>
</comment>
<dbReference type="InterPro" id="IPR010930">
    <property type="entry name" value="Flg_bb/hook_C_dom"/>
</dbReference>
<keyword evidence="11" id="KW-1185">Reference proteome</keyword>
<organism evidence="10 11">
    <name type="scientific">Breoghania corrubedonensis</name>
    <dbReference type="NCBI Taxonomy" id="665038"/>
    <lineage>
        <taxon>Bacteria</taxon>
        <taxon>Pseudomonadati</taxon>
        <taxon>Pseudomonadota</taxon>
        <taxon>Alphaproteobacteria</taxon>
        <taxon>Hyphomicrobiales</taxon>
        <taxon>Stappiaceae</taxon>
        <taxon>Breoghania</taxon>
    </lineage>
</organism>
<comment type="subcellular location">
    <subcellularLocation>
        <location evidence="1">Bacterial flagellum basal body</location>
    </subcellularLocation>
    <subcellularLocation>
        <location evidence="2">Secreted</location>
    </subcellularLocation>
</comment>
<comment type="caution">
    <text evidence="10">The sequence shown here is derived from an EMBL/GenBank/DDBJ whole genome shotgun (WGS) entry which is preliminary data.</text>
</comment>
<dbReference type="GO" id="GO:0009425">
    <property type="term" value="C:bacterial-type flagellum basal body"/>
    <property type="evidence" value="ECO:0007669"/>
    <property type="project" value="UniProtKB-SubCell"/>
</dbReference>
<keyword evidence="10" id="KW-0969">Cilium</keyword>
<dbReference type="PANTHER" id="PTHR30033">
    <property type="entry name" value="FLAGELLAR HOOK-ASSOCIATED PROTEIN 1"/>
    <property type="match status" value="1"/>
</dbReference>
<gene>
    <name evidence="10" type="ORF">C8N35_10741</name>
</gene>
<feature type="domain" description="Flagellar hook-associated protein FlgK helical" evidence="9">
    <location>
        <begin position="104"/>
        <end position="316"/>
    </location>
</feature>
<evidence type="ECO:0000256" key="3">
    <source>
        <dbReference type="ARBA" id="ARBA00009677"/>
    </source>
</evidence>
<protein>
    <recommendedName>
        <fullName evidence="4">Flagellar hook-associated protein 1</fullName>
    </recommendedName>
</protein>
<keyword evidence="10" id="KW-0966">Cell projection</keyword>
<keyword evidence="6" id="KW-0975">Bacterial flagellum</keyword>
<dbReference type="InterPro" id="IPR053927">
    <property type="entry name" value="FlgK_helical"/>
</dbReference>
<dbReference type="InterPro" id="IPR002371">
    <property type="entry name" value="FlgK"/>
</dbReference>
<evidence type="ECO:0000256" key="5">
    <source>
        <dbReference type="ARBA" id="ARBA00022525"/>
    </source>
</evidence>
<reference evidence="10 11" key="1">
    <citation type="submission" date="2018-04" db="EMBL/GenBank/DDBJ databases">
        <title>Genomic Encyclopedia of Archaeal and Bacterial Type Strains, Phase II (KMG-II): from individual species to whole genera.</title>
        <authorList>
            <person name="Goeker M."/>
        </authorList>
    </citation>
    <scope>NUCLEOTIDE SEQUENCE [LARGE SCALE GENOMIC DNA]</scope>
    <source>
        <strain evidence="10 11">DSM 23382</strain>
    </source>
</reference>
<sequence length="458" mass="46445">MSLNVASSIATGSLSATQSQLAVTAANIANADTDGYTRKEATVSSTTTSGVGTGVEVSGLTSKVSQLLISDLADATSVAASATATADYLDQLQTAMGSTSNSDESGTSLANQIATLETALSDLVNTPESTTLAATAVTELDELASQLRSTSASVQDLREDADSAIEDSVATANDAITTISDLNDQILTASARGESTADLEDQRNQALVTLSEQLGVTSFISDNGTMKVYTTSGQVLVGNSTHYLDFDSSNIVTSDRTYDGTSSGLSGVTVDGADITGDINSGTIGALLTLRDETLPAVQDTLDELASGLIDELNTVSPGLLSGSDASDIAVSDSILATPTAILGTSGQASTAQALLGAVQGDTDFAAAGSFGDTSTTFADYASDILTDVVSKATSATSKLDTATTALETVSDSISSLYGVNIDEETARMSELETLYSASAQLLSTVQDMFESLLAAVA</sequence>
<evidence type="ECO:0000313" key="11">
    <source>
        <dbReference type="Proteomes" id="UP000244081"/>
    </source>
</evidence>
<proteinExistence type="inferred from homology"/>
<keyword evidence="10" id="KW-0282">Flagellum</keyword>
<evidence type="ECO:0000256" key="6">
    <source>
        <dbReference type="ARBA" id="ARBA00023143"/>
    </source>
</evidence>
<name>A0A2T5V6E8_9HYPH</name>
<evidence type="ECO:0000313" key="10">
    <source>
        <dbReference type="EMBL" id="PTW59328.1"/>
    </source>
</evidence>
<dbReference type="GO" id="GO:0005576">
    <property type="term" value="C:extracellular region"/>
    <property type="evidence" value="ECO:0007669"/>
    <property type="project" value="UniProtKB-SubCell"/>
</dbReference>
<dbReference type="Pfam" id="PF00460">
    <property type="entry name" value="Flg_bb_rod"/>
    <property type="match status" value="1"/>
</dbReference>
<dbReference type="NCBIfam" id="TIGR02492">
    <property type="entry name" value="flgK_ends"/>
    <property type="match status" value="1"/>
</dbReference>
<dbReference type="GO" id="GO:0044780">
    <property type="term" value="P:bacterial-type flagellum assembly"/>
    <property type="evidence" value="ECO:0007669"/>
    <property type="project" value="InterPro"/>
</dbReference>
<keyword evidence="5" id="KW-0964">Secreted</keyword>
<dbReference type="InterPro" id="IPR001444">
    <property type="entry name" value="Flag_bb_rod_N"/>
</dbReference>
<dbReference type="GO" id="GO:0005198">
    <property type="term" value="F:structural molecule activity"/>
    <property type="evidence" value="ECO:0007669"/>
    <property type="project" value="InterPro"/>
</dbReference>
<dbReference type="Pfam" id="PF22638">
    <property type="entry name" value="FlgK_D1"/>
    <property type="match status" value="1"/>
</dbReference>
<evidence type="ECO:0000259" key="8">
    <source>
        <dbReference type="Pfam" id="PF06429"/>
    </source>
</evidence>
<evidence type="ECO:0000256" key="1">
    <source>
        <dbReference type="ARBA" id="ARBA00004117"/>
    </source>
</evidence>
<dbReference type="Pfam" id="PF06429">
    <property type="entry name" value="Flg_bbr_C"/>
    <property type="match status" value="1"/>
</dbReference>
<evidence type="ECO:0000259" key="7">
    <source>
        <dbReference type="Pfam" id="PF00460"/>
    </source>
</evidence>
<evidence type="ECO:0000256" key="4">
    <source>
        <dbReference type="ARBA" id="ARBA00016244"/>
    </source>
</evidence>
<dbReference type="Proteomes" id="UP000244081">
    <property type="component" value="Unassembled WGS sequence"/>
</dbReference>
<dbReference type="SUPFAM" id="SSF64518">
    <property type="entry name" value="Phase 1 flagellin"/>
    <property type="match status" value="1"/>
</dbReference>
<dbReference type="EMBL" id="QAYG01000007">
    <property type="protein sequence ID" value="PTW59328.1"/>
    <property type="molecule type" value="Genomic_DNA"/>
</dbReference>
<accession>A0A2T5V6E8</accession>
<feature type="domain" description="Flagellar basal-body/hook protein C-terminal" evidence="8">
    <location>
        <begin position="419"/>
        <end position="454"/>
    </location>
</feature>
<evidence type="ECO:0000259" key="9">
    <source>
        <dbReference type="Pfam" id="PF22638"/>
    </source>
</evidence>
<dbReference type="GO" id="GO:0009424">
    <property type="term" value="C:bacterial-type flagellum hook"/>
    <property type="evidence" value="ECO:0007669"/>
    <property type="project" value="InterPro"/>
</dbReference>
<dbReference type="PANTHER" id="PTHR30033:SF1">
    <property type="entry name" value="FLAGELLAR HOOK-ASSOCIATED PROTEIN 1"/>
    <property type="match status" value="1"/>
</dbReference>
<evidence type="ECO:0000256" key="2">
    <source>
        <dbReference type="ARBA" id="ARBA00004613"/>
    </source>
</evidence>
<dbReference type="OrthoDB" id="7181295at2"/>